<keyword evidence="2" id="KW-0560">Oxidoreductase</keyword>
<dbReference type="Gene3D" id="3.40.605.10">
    <property type="entry name" value="Aldehyde Dehydrogenase, Chain A, domain 1"/>
    <property type="match status" value="2"/>
</dbReference>
<accession>A0A2H3DVS1</accession>
<keyword evidence="5" id="KW-1185">Reference proteome</keyword>
<dbReference type="InterPro" id="IPR012394">
    <property type="entry name" value="Aldehyde_DH_NAD(P)"/>
</dbReference>
<dbReference type="InterPro" id="IPR016163">
    <property type="entry name" value="Ald_DH_C"/>
</dbReference>
<dbReference type="STRING" id="47427.A0A2H3DVS1"/>
<dbReference type="GO" id="GO:0005737">
    <property type="term" value="C:cytoplasm"/>
    <property type="evidence" value="ECO:0007669"/>
    <property type="project" value="TreeGrafter"/>
</dbReference>
<dbReference type="OrthoDB" id="440325at2759"/>
<dbReference type="Proteomes" id="UP000217790">
    <property type="component" value="Unassembled WGS sequence"/>
</dbReference>
<evidence type="ECO:0000256" key="2">
    <source>
        <dbReference type="ARBA" id="ARBA00023002"/>
    </source>
</evidence>
<dbReference type="PANTHER" id="PTHR43570">
    <property type="entry name" value="ALDEHYDE DEHYDROGENASE"/>
    <property type="match status" value="1"/>
</dbReference>
<dbReference type="InterPro" id="IPR016161">
    <property type="entry name" value="Ald_DH/histidinol_DH"/>
</dbReference>
<evidence type="ECO:0000256" key="1">
    <source>
        <dbReference type="ARBA" id="ARBA00009986"/>
    </source>
</evidence>
<organism evidence="4 5">
    <name type="scientific">Armillaria gallica</name>
    <name type="common">Bulbous honey fungus</name>
    <name type="synonym">Armillaria bulbosa</name>
    <dbReference type="NCBI Taxonomy" id="47427"/>
    <lineage>
        <taxon>Eukaryota</taxon>
        <taxon>Fungi</taxon>
        <taxon>Dikarya</taxon>
        <taxon>Basidiomycota</taxon>
        <taxon>Agaricomycotina</taxon>
        <taxon>Agaricomycetes</taxon>
        <taxon>Agaricomycetidae</taxon>
        <taxon>Agaricales</taxon>
        <taxon>Marasmiineae</taxon>
        <taxon>Physalacriaceae</taxon>
        <taxon>Armillaria</taxon>
    </lineage>
</organism>
<evidence type="ECO:0000313" key="4">
    <source>
        <dbReference type="EMBL" id="PBK91566.1"/>
    </source>
</evidence>
<name>A0A2H3DVS1_ARMGA</name>
<dbReference type="InParanoid" id="A0A2H3DVS1"/>
<dbReference type="InterPro" id="IPR016162">
    <property type="entry name" value="Ald_DH_N"/>
</dbReference>
<dbReference type="PANTHER" id="PTHR43570:SF16">
    <property type="entry name" value="ALDEHYDE DEHYDROGENASE TYPE III, ISOFORM Q"/>
    <property type="match status" value="1"/>
</dbReference>
<dbReference type="GO" id="GO:0004029">
    <property type="term" value="F:aldehyde dehydrogenase (NAD+) activity"/>
    <property type="evidence" value="ECO:0007669"/>
    <property type="project" value="TreeGrafter"/>
</dbReference>
<dbReference type="EMBL" id="KZ293661">
    <property type="protein sequence ID" value="PBK91566.1"/>
    <property type="molecule type" value="Genomic_DNA"/>
</dbReference>
<feature type="domain" description="Aldehyde dehydrogenase" evidence="3">
    <location>
        <begin position="104"/>
        <end position="158"/>
    </location>
</feature>
<dbReference type="SUPFAM" id="SSF53720">
    <property type="entry name" value="ALDH-like"/>
    <property type="match status" value="1"/>
</dbReference>
<dbReference type="Pfam" id="PF00171">
    <property type="entry name" value="Aldedh"/>
    <property type="match status" value="1"/>
</dbReference>
<evidence type="ECO:0000259" key="3">
    <source>
        <dbReference type="Pfam" id="PF00171"/>
    </source>
</evidence>
<evidence type="ECO:0000313" key="5">
    <source>
        <dbReference type="Proteomes" id="UP000217790"/>
    </source>
</evidence>
<sequence>MDKTTFTQITELSKDLGKPALEAYSFEINTVFERAILCARYHPEWAQPEHKKGISWSPKVYFAPKPWNFPMTLSMQPLIGAISAQCCCIYVPAEYYLSVFLTFYTGSGRVGRIISAAAANALTPPTLGLEGKSLDILNPSYDLEIAARRIMFGKCANQRYITPDYLLVPTGDDHPILDSLDDPLPYFFWLEPYGKLLPGKSGRLKIELPVLQVVGVVPDVAVMEGGIFGLIFPTLRSSSKTRAILYPTDHPLVLYAFTESYGVRSLSTLVWNHSSHYPPYTAENLKVLHQMVIPQFSLTG</sequence>
<dbReference type="InterPro" id="IPR015590">
    <property type="entry name" value="Aldehyde_DH_dom"/>
</dbReference>
<reference evidence="5" key="1">
    <citation type="journal article" date="2017" name="Nat. Ecol. Evol.">
        <title>Genome expansion and lineage-specific genetic innovations in the forest pathogenic fungi Armillaria.</title>
        <authorList>
            <person name="Sipos G."/>
            <person name="Prasanna A.N."/>
            <person name="Walter M.C."/>
            <person name="O'Connor E."/>
            <person name="Balint B."/>
            <person name="Krizsan K."/>
            <person name="Kiss B."/>
            <person name="Hess J."/>
            <person name="Varga T."/>
            <person name="Slot J."/>
            <person name="Riley R."/>
            <person name="Boka B."/>
            <person name="Rigling D."/>
            <person name="Barry K."/>
            <person name="Lee J."/>
            <person name="Mihaltcheva S."/>
            <person name="LaButti K."/>
            <person name="Lipzen A."/>
            <person name="Waldron R."/>
            <person name="Moloney N.M."/>
            <person name="Sperisen C."/>
            <person name="Kredics L."/>
            <person name="Vagvoelgyi C."/>
            <person name="Patrignani A."/>
            <person name="Fitzpatrick D."/>
            <person name="Nagy I."/>
            <person name="Doyle S."/>
            <person name="Anderson J.B."/>
            <person name="Grigoriev I.V."/>
            <person name="Gueldener U."/>
            <person name="Muensterkoetter M."/>
            <person name="Nagy L.G."/>
        </authorList>
    </citation>
    <scope>NUCLEOTIDE SEQUENCE [LARGE SCALE GENOMIC DNA]</scope>
    <source>
        <strain evidence="5">Ar21-2</strain>
    </source>
</reference>
<dbReference type="AlphaFoldDB" id="A0A2H3DVS1"/>
<dbReference type="Gene3D" id="3.40.309.10">
    <property type="entry name" value="Aldehyde Dehydrogenase, Chain A, domain 2"/>
    <property type="match status" value="1"/>
</dbReference>
<proteinExistence type="inferred from homology"/>
<comment type="similarity">
    <text evidence="1">Belongs to the aldehyde dehydrogenase family.</text>
</comment>
<protein>
    <recommendedName>
        <fullName evidence="3">Aldehyde dehydrogenase domain-containing protein</fullName>
    </recommendedName>
</protein>
<dbReference type="GO" id="GO:0006081">
    <property type="term" value="P:aldehyde metabolic process"/>
    <property type="evidence" value="ECO:0007669"/>
    <property type="project" value="InterPro"/>
</dbReference>
<gene>
    <name evidence="4" type="ORF">ARMGADRAFT_1031705</name>
</gene>